<dbReference type="EMBL" id="CP141614">
    <property type="protein sequence ID" value="WRP14983.1"/>
    <property type="molecule type" value="Genomic_DNA"/>
</dbReference>
<evidence type="ECO:0000313" key="2">
    <source>
        <dbReference type="Proteomes" id="UP001333102"/>
    </source>
</evidence>
<organism evidence="1 2">
    <name type="scientific">Geochorda subterranea</name>
    <dbReference type="NCBI Taxonomy" id="3109564"/>
    <lineage>
        <taxon>Bacteria</taxon>
        <taxon>Bacillati</taxon>
        <taxon>Bacillota</taxon>
        <taxon>Limnochordia</taxon>
        <taxon>Limnochordales</taxon>
        <taxon>Geochordaceae</taxon>
        <taxon>Geochorda</taxon>
    </lineage>
</organism>
<gene>
    <name evidence="1" type="ORF">VLY81_02070</name>
</gene>
<accession>A0ABZ1BS00</accession>
<keyword evidence="2" id="KW-1185">Reference proteome</keyword>
<name>A0ABZ1BS00_9FIRM</name>
<proteinExistence type="predicted"/>
<reference evidence="2" key="1">
    <citation type="submission" date="2023-12" db="EMBL/GenBank/DDBJ databases">
        <title>Novel isolates from deep terrestrial aquifers shed light on the physiology and ecology of the class Limnochordia.</title>
        <authorList>
            <person name="Karnachuk O.V."/>
            <person name="Lukina A.P."/>
            <person name="Avakyan M.R."/>
            <person name="Kadnikov V."/>
            <person name="Begmatov S."/>
            <person name="Beletsky A.V."/>
            <person name="Mardanov A.V."/>
            <person name="Ravin N.V."/>
        </authorList>
    </citation>
    <scope>NUCLEOTIDE SEQUENCE [LARGE SCALE GENOMIC DNA]</scope>
    <source>
        <strain evidence="2">LN</strain>
    </source>
</reference>
<evidence type="ECO:0000313" key="1">
    <source>
        <dbReference type="EMBL" id="WRP14983.1"/>
    </source>
</evidence>
<protein>
    <submittedName>
        <fullName evidence="1">Uncharacterized protein</fullName>
    </submittedName>
</protein>
<sequence>MSLADVFVDDREDSSGATFISEEENAELDDLVPIGLQARCLDVNDRSYP</sequence>
<dbReference type="RefSeq" id="WP_324669372.1">
    <property type="nucleotide sequence ID" value="NZ_CP141614.1"/>
</dbReference>
<dbReference type="Proteomes" id="UP001333102">
    <property type="component" value="Chromosome"/>
</dbReference>